<dbReference type="Proteomes" id="UP000782901">
    <property type="component" value="Unassembled WGS sequence"/>
</dbReference>
<dbReference type="GeneID" id="69588569"/>
<sequence length="89" mass="9356">MKKLVLVVAMFMFVCGGSFLVKAQNSAEAATALTEVNATAIVNDTVVKDTVTKSEEPVKTELSAPTAIVNDTVVTDTASKDKPAEPVKE</sequence>
<dbReference type="KEGG" id="btho:Btheta7330_04492"/>
<dbReference type="AlphaFoldDB" id="A0A0N7IAW3"/>
<gene>
    <name evidence="1" type="ORF">KHY35_17800</name>
</gene>
<evidence type="ECO:0000313" key="1">
    <source>
        <dbReference type="EMBL" id="MBS5412532.1"/>
    </source>
</evidence>
<name>A0A0N7IAW3_BACT4</name>
<dbReference type="RefSeq" id="WP_010536436.1">
    <property type="nucleotide sequence ID" value="NZ_CP012937.1"/>
</dbReference>
<proteinExistence type="predicted"/>
<accession>A0A0N7IAW3</accession>
<reference evidence="1" key="1">
    <citation type="submission" date="2021-02" db="EMBL/GenBank/DDBJ databases">
        <title>Infant gut strain persistence is associated with maternal origin, phylogeny, and functional potential including surface adhesion and iron acquisition.</title>
        <authorList>
            <person name="Lou Y.C."/>
        </authorList>
    </citation>
    <scope>NUCLEOTIDE SEQUENCE</scope>
    <source>
        <strain evidence="1">L3_082_243G1_dasL3_082_243G1_maxbin2.maxbin.015s ta_sub</strain>
    </source>
</reference>
<protein>
    <submittedName>
        <fullName evidence="1">Uncharacterized protein</fullName>
    </submittedName>
</protein>
<dbReference type="EMBL" id="JAGZEE010000031">
    <property type="protein sequence ID" value="MBS5412532.1"/>
    <property type="molecule type" value="Genomic_DNA"/>
</dbReference>
<evidence type="ECO:0000313" key="2">
    <source>
        <dbReference type="Proteomes" id="UP000782901"/>
    </source>
</evidence>
<organism evidence="1 2">
    <name type="scientific">Bacteroides thetaiotaomicron</name>
    <dbReference type="NCBI Taxonomy" id="818"/>
    <lineage>
        <taxon>Bacteria</taxon>
        <taxon>Pseudomonadati</taxon>
        <taxon>Bacteroidota</taxon>
        <taxon>Bacteroidia</taxon>
        <taxon>Bacteroidales</taxon>
        <taxon>Bacteroidaceae</taxon>
        <taxon>Bacteroides</taxon>
    </lineage>
</organism>
<comment type="caution">
    <text evidence="1">The sequence shown here is derived from an EMBL/GenBank/DDBJ whole genome shotgun (WGS) entry which is preliminary data.</text>
</comment>